<organism evidence="1 2">
    <name type="scientific">Halogranum salarium B-1</name>
    <dbReference type="NCBI Taxonomy" id="1210908"/>
    <lineage>
        <taxon>Archaea</taxon>
        <taxon>Methanobacteriati</taxon>
        <taxon>Methanobacteriota</taxon>
        <taxon>Stenosarchaea group</taxon>
        <taxon>Halobacteria</taxon>
        <taxon>Halobacteriales</taxon>
        <taxon>Haloferacaceae</taxon>
    </lineage>
</organism>
<proteinExistence type="predicted"/>
<sequence>MKPKSPSRATTNLSSSRWVTARANCLERMPPSYNALSAPH</sequence>
<dbReference type="EMBL" id="ALJD01000003">
    <property type="protein sequence ID" value="EJN60077.1"/>
    <property type="molecule type" value="Genomic_DNA"/>
</dbReference>
<reference evidence="1 2" key="1">
    <citation type="journal article" date="2012" name="J. Bacteriol.">
        <title>Draft Genome Sequence of the Extremely Halophilic Archaeon Halogranum salarium B-1T.</title>
        <authorList>
            <person name="Kim K.K."/>
            <person name="Lee K.C."/>
            <person name="Lee J.S."/>
        </authorList>
    </citation>
    <scope>NUCLEOTIDE SEQUENCE [LARGE SCALE GENOMIC DNA]</scope>
    <source>
        <strain evidence="1 2">B-1</strain>
    </source>
</reference>
<protein>
    <submittedName>
        <fullName evidence="1">Uncharacterized protein</fullName>
    </submittedName>
</protein>
<dbReference type="Proteomes" id="UP000007813">
    <property type="component" value="Unassembled WGS sequence"/>
</dbReference>
<comment type="caution">
    <text evidence="1">The sequence shown here is derived from an EMBL/GenBank/DDBJ whole genome shotgun (WGS) entry which is preliminary data.</text>
</comment>
<name>J3EXW6_9EURY</name>
<evidence type="ECO:0000313" key="2">
    <source>
        <dbReference type="Proteomes" id="UP000007813"/>
    </source>
</evidence>
<accession>J3EXW6</accession>
<dbReference type="AlphaFoldDB" id="J3EXW6"/>
<evidence type="ECO:0000313" key="1">
    <source>
        <dbReference type="EMBL" id="EJN60077.1"/>
    </source>
</evidence>
<gene>
    <name evidence="1" type="ORF">HSB1_06800</name>
</gene>